<keyword evidence="4 7" id="KW-0238">DNA-binding</keyword>
<dbReference type="SMART" id="SM00528">
    <property type="entry name" value="HNS"/>
    <property type="match status" value="1"/>
</dbReference>
<dbReference type="InterPro" id="IPR037150">
    <property type="entry name" value="H-NS_C_dom_sf"/>
</dbReference>
<evidence type="ECO:0000256" key="4">
    <source>
        <dbReference type="ARBA" id="ARBA00023125"/>
    </source>
</evidence>
<keyword evidence="8" id="KW-1185">Reference proteome</keyword>
<organism evidence="7 8">
    <name type="scientific">Paracandidimonas soli</name>
    <dbReference type="NCBI Taxonomy" id="1917182"/>
    <lineage>
        <taxon>Bacteria</taxon>
        <taxon>Pseudomonadati</taxon>
        <taxon>Pseudomonadota</taxon>
        <taxon>Betaproteobacteria</taxon>
        <taxon>Burkholderiales</taxon>
        <taxon>Alcaligenaceae</taxon>
        <taxon>Paracandidimonas</taxon>
    </lineage>
</organism>
<reference evidence="7 8" key="1">
    <citation type="submission" date="2019-03" db="EMBL/GenBank/DDBJ databases">
        <title>Genomic Encyclopedia of Type Strains, Phase IV (KMG-IV): sequencing the most valuable type-strain genomes for metagenomic binning, comparative biology and taxonomic classification.</title>
        <authorList>
            <person name="Goeker M."/>
        </authorList>
    </citation>
    <scope>NUCLEOTIDE SEQUENCE [LARGE SCALE GENOMIC DNA]</scope>
    <source>
        <strain evidence="7 8">DSM 100048</strain>
    </source>
</reference>
<dbReference type="GO" id="GO:0009295">
    <property type="term" value="C:nucleoid"/>
    <property type="evidence" value="ECO:0007669"/>
    <property type="project" value="UniProtKB-SubCell"/>
</dbReference>
<dbReference type="Pfam" id="PF00816">
    <property type="entry name" value="Histone_HNS"/>
    <property type="match status" value="1"/>
</dbReference>
<dbReference type="Gene3D" id="4.10.430.10">
    <property type="entry name" value="Histone-like protein H-NS, C-terminal domain"/>
    <property type="match status" value="1"/>
</dbReference>
<evidence type="ECO:0000259" key="6">
    <source>
        <dbReference type="SMART" id="SM00528"/>
    </source>
</evidence>
<comment type="subcellular location">
    <subcellularLocation>
        <location evidence="1">Cytoplasm</location>
        <location evidence="1">Nucleoid</location>
    </subcellularLocation>
</comment>
<feature type="domain" description="DNA-binding protein H-NS-like C-terminal" evidence="6">
    <location>
        <begin position="53"/>
        <end position="97"/>
    </location>
</feature>
<sequence length="97" mass="10672">MASYLELKAQAEKLLQQAEDLRQQEVAEVIKEIKAKMAEYGITTADLGASSKKAASKASPVVKYRGPNGEEWSGRGRSPVWMKEALEQGKSKEDFAV</sequence>
<dbReference type="PANTHER" id="PTHR38097:SF2">
    <property type="entry name" value="DNA-BINDING PROTEIN STPA"/>
    <property type="match status" value="1"/>
</dbReference>
<keyword evidence="5" id="KW-0175">Coiled coil</keyword>
<proteinExistence type="inferred from homology"/>
<dbReference type="GO" id="GO:0003677">
    <property type="term" value="F:DNA binding"/>
    <property type="evidence" value="ECO:0007669"/>
    <property type="project" value="UniProtKB-KW"/>
</dbReference>
<accession>A0A4R3UUV7</accession>
<name>A0A4R3UUV7_9BURK</name>
<protein>
    <submittedName>
        <fullName evidence="7">DNA-binding protein H-NS</fullName>
    </submittedName>
</protein>
<dbReference type="PANTHER" id="PTHR38097">
    <property type="match status" value="1"/>
</dbReference>
<comment type="caution">
    <text evidence="7">The sequence shown here is derived from an EMBL/GenBank/DDBJ whole genome shotgun (WGS) entry which is preliminary data.</text>
</comment>
<gene>
    <name evidence="7" type="ORF">EV686_10959</name>
</gene>
<evidence type="ECO:0000256" key="5">
    <source>
        <dbReference type="SAM" id="Coils"/>
    </source>
</evidence>
<evidence type="ECO:0000256" key="1">
    <source>
        <dbReference type="ARBA" id="ARBA00004453"/>
    </source>
</evidence>
<evidence type="ECO:0000256" key="3">
    <source>
        <dbReference type="ARBA" id="ARBA00022490"/>
    </source>
</evidence>
<dbReference type="Proteomes" id="UP000294692">
    <property type="component" value="Unassembled WGS sequence"/>
</dbReference>
<dbReference type="InterPro" id="IPR027444">
    <property type="entry name" value="H-NS_C_dom"/>
</dbReference>
<dbReference type="AlphaFoldDB" id="A0A4R3UUV7"/>
<evidence type="ECO:0000313" key="7">
    <source>
        <dbReference type="EMBL" id="TCU94507.1"/>
    </source>
</evidence>
<evidence type="ECO:0000256" key="2">
    <source>
        <dbReference type="ARBA" id="ARBA00010610"/>
    </source>
</evidence>
<dbReference type="SUPFAM" id="SSF81273">
    <property type="entry name" value="H-NS histone-like proteins"/>
    <property type="match status" value="1"/>
</dbReference>
<feature type="coiled-coil region" evidence="5">
    <location>
        <begin position="1"/>
        <end position="28"/>
    </location>
</feature>
<evidence type="ECO:0000313" key="8">
    <source>
        <dbReference type="Proteomes" id="UP000294692"/>
    </source>
</evidence>
<dbReference type="OrthoDB" id="5297879at2"/>
<comment type="similarity">
    <text evidence="2">Belongs to the histone-like protein H-NS family.</text>
</comment>
<keyword evidence="3" id="KW-0963">Cytoplasm</keyword>
<dbReference type="EMBL" id="SMBX01000009">
    <property type="protein sequence ID" value="TCU94507.1"/>
    <property type="molecule type" value="Genomic_DNA"/>
</dbReference>
<dbReference type="RefSeq" id="WP_132477803.1">
    <property type="nucleotide sequence ID" value="NZ_JBHRVM010000001.1"/>
</dbReference>